<dbReference type="GO" id="GO:0055085">
    <property type="term" value="P:transmembrane transport"/>
    <property type="evidence" value="ECO:0007669"/>
    <property type="project" value="InterPro"/>
</dbReference>
<dbReference type="CDD" id="cd06550">
    <property type="entry name" value="TM_ABC_iron-siderophores_like"/>
    <property type="match status" value="1"/>
</dbReference>
<dbReference type="SUPFAM" id="SSF81345">
    <property type="entry name" value="ABC transporter involved in vitamin B12 uptake, BtuC"/>
    <property type="match status" value="1"/>
</dbReference>
<dbReference type="FunCoup" id="A0A1H9MNL9">
    <property type="interactions" value="34"/>
</dbReference>
<dbReference type="InterPro" id="IPR037294">
    <property type="entry name" value="ABC_BtuC-like"/>
</dbReference>
<dbReference type="InterPro" id="IPR022689">
    <property type="entry name" value="Iron_dep_repressor"/>
</dbReference>
<feature type="transmembrane region" description="Helical" evidence="7">
    <location>
        <begin position="258"/>
        <end position="281"/>
    </location>
</feature>
<keyword evidence="6" id="KW-0813">Transport</keyword>
<evidence type="ECO:0000313" key="9">
    <source>
        <dbReference type="EMBL" id="SER25119.1"/>
    </source>
</evidence>
<evidence type="ECO:0000256" key="4">
    <source>
        <dbReference type="ARBA" id="ARBA00022989"/>
    </source>
</evidence>
<dbReference type="GO" id="GO:0010043">
    <property type="term" value="P:response to zinc ion"/>
    <property type="evidence" value="ECO:0007669"/>
    <property type="project" value="TreeGrafter"/>
</dbReference>
<feature type="transmembrane region" description="Helical" evidence="7">
    <location>
        <begin position="100"/>
        <end position="119"/>
    </location>
</feature>
<feature type="transmembrane region" description="Helical" evidence="7">
    <location>
        <begin position="43"/>
        <end position="63"/>
    </location>
</feature>
<dbReference type="GO" id="GO:0046983">
    <property type="term" value="F:protein dimerization activity"/>
    <property type="evidence" value="ECO:0007669"/>
    <property type="project" value="InterPro"/>
</dbReference>
<feature type="transmembrane region" description="Helical" evidence="7">
    <location>
        <begin position="178"/>
        <end position="198"/>
    </location>
</feature>
<dbReference type="InParanoid" id="A0A1H9MNL9"/>
<accession>A0A1H9MNL9</accession>
<dbReference type="STRING" id="478744.SAMN05444359_13033"/>
<dbReference type="Gene3D" id="1.10.3470.10">
    <property type="entry name" value="ABC transporter involved in vitamin B12 uptake, BtuC"/>
    <property type="match status" value="1"/>
</dbReference>
<evidence type="ECO:0000256" key="5">
    <source>
        <dbReference type="ARBA" id="ARBA00023136"/>
    </source>
</evidence>
<feature type="transmembrane region" description="Helical" evidence="7">
    <location>
        <begin position="14"/>
        <end position="38"/>
    </location>
</feature>
<proteinExistence type="inferred from homology"/>
<sequence>MTESSLFEILSEVWAIRAIVASSMVGLMCGVLGCFIVLRNMSLVGDALAHAILPGVVVAFMLVGYSTMAFFTGAVVAGLLTAVGITWIQQRVKTKNDAAIGIVFTSMFSLGVILISHISRNDGVHLDLKDFLFGYALGVSDTDLLLTGLVMVYVLLSVAVFYRYLFASTFQSVVAETMGIPVQVLHYFLMLLLSFAVVASLQTVGVILVVAMLITPAATALLLSQRLKVVLFIAGGIGMLSAILGMIVAVWLNTPPGPAMALVATAIYGLTVVFSPSRGLVAKAWFRRQRRQQTIREDILKRVFRQNQRDGVADAGIIREQLELGSGAWNSQLARLRTKGLMDKSELRLTDAGKLLALRMVRAHRLWETYLNKEVGLSPDQIHEEAERLEHLLTPEMLERVDEELGYPESDPHGSRIPRGELGV</sequence>
<dbReference type="InterPro" id="IPR036388">
    <property type="entry name" value="WH-like_DNA-bd_sf"/>
</dbReference>
<keyword evidence="4 7" id="KW-1133">Transmembrane helix</keyword>
<dbReference type="GO" id="GO:0043190">
    <property type="term" value="C:ATP-binding cassette (ABC) transporter complex"/>
    <property type="evidence" value="ECO:0007669"/>
    <property type="project" value="InterPro"/>
</dbReference>
<dbReference type="Pfam" id="PF00950">
    <property type="entry name" value="ABC-3"/>
    <property type="match status" value="1"/>
</dbReference>
<feature type="transmembrane region" description="Helical" evidence="7">
    <location>
        <begin position="204"/>
        <end position="223"/>
    </location>
</feature>
<keyword evidence="3 6" id="KW-0812">Transmembrane</keyword>
<evidence type="ECO:0000256" key="6">
    <source>
        <dbReference type="RuleBase" id="RU003943"/>
    </source>
</evidence>
<dbReference type="GO" id="GO:0046914">
    <property type="term" value="F:transition metal ion binding"/>
    <property type="evidence" value="ECO:0007669"/>
    <property type="project" value="InterPro"/>
</dbReference>
<evidence type="ECO:0000256" key="1">
    <source>
        <dbReference type="ARBA" id="ARBA00004141"/>
    </source>
</evidence>
<keyword evidence="5 7" id="KW-0472">Membrane</keyword>
<feature type="transmembrane region" description="Helical" evidence="7">
    <location>
        <begin position="144"/>
        <end position="166"/>
    </location>
</feature>
<keyword evidence="10" id="KW-1185">Reference proteome</keyword>
<dbReference type="OrthoDB" id="9788905at2"/>
<evidence type="ECO:0000256" key="2">
    <source>
        <dbReference type="ARBA" id="ARBA00008034"/>
    </source>
</evidence>
<evidence type="ECO:0000256" key="3">
    <source>
        <dbReference type="ARBA" id="ARBA00022692"/>
    </source>
</evidence>
<evidence type="ECO:0000256" key="7">
    <source>
        <dbReference type="SAM" id="Phobius"/>
    </source>
</evidence>
<dbReference type="AlphaFoldDB" id="A0A1H9MNL9"/>
<dbReference type="Pfam" id="PF02742">
    <property type="entry name" value="Fe_dep_repr_C"/>
    <property type="match status" value="1"/>
</dbReference>
<dbReference type="FunFam" id="1.10.3470.10:FF:000003">
    <property type="entry name" value="Iron ABC transporter permease SitD"/>
    <property type="match status" value="1"/>
</dbReference>
<comment type="subcellular location">
    <subcellularLocation>
        <location evidence="6">Cell membrane</location>
        <topology evidence="6">Multi-pass membrane protein</topology>
    </subcellularLocation>
    <subcellularLocation>
        <location evidence="1">Membrane</location>
        <topology evidence="1">Multi-pass membrane protein</topology>
    </subcellularLocation>
</comment>
<dbReference type="RefSeq" id="WP_090172423.1">
    <property type="nucleotide sequence ID" value="NZ_FOFB01000030.1"/>
</dbReference>
<protein>
    <submittedName>
        <fullName evidence="9">Manganese/iron transport system permease protein/manganese/zinc/iron transport system permease protein</fullName>
    </submittedName>
</protein>
<dbReference type="EMBL" id="FOFB01000030">
    <property type="protein sequence ID" value="SER25119.1"/>
    <property type="molecule type" value="Genomic_DNA"/>
</dbReference>
<dbReference type="Proteomes" id="UP000199021">
    <property type="component" value="Unassembled WGS sequence"/>
</dbReference>
<reference evidence="10" key="1">
    <citation type="submission" date="2016-10" db="EMBL/GenBank/DDBJ databases">
        <authorList>
            <person name="Varghese N."/>
            <person name="Submissions S."/>
        </authorList>
    </citation>
    <scope>NUCLEOTIDE SEQUENCE [LARGE SCALE GENOMIC DNA]</scope>
    <source>
        <strain evidence="10">DSM 24740</strain>
    </source>
</reference>
<organism evidence="9 10">
    <name type="scientific">Neolewinella agarilytica</name>
    <dbReference type="NCBI Taxonomy" id="478744"/>
    <lineage>
        <taxon>Bacteria</taxon>
        <taxon>Pseudomonadati</taxon>
        <taxon>Bacteroidota</taxon>
        <taxon>Saprospiria</taxon>
        <taxon>Saprospirales</taxon>
        <taxon>Lewinellaceae</taxon>
        <taxon>Neolewinella</taxon>
    </lineage>
</organism>
<evidence type="ECO:0000259" key="8">
    <source>
        <dbReference type="Pfam" id="PF02742"/>
    </source>
</evidence>
<dbReference type="PANTHER" id="PTHR30477:SF0">
    <property type="entry name" value="METAL TRANSPORT SYSTEM MEMBRANE PROTEIN TM_0125-RELATED"/>
    <property type="match status" value="1"/>
</dbReference>
<dbReference type="InterPro" id="IPR001626">
    <property type="entry name" value="ABC_TroCD"/>
</dbReference>
<dbReference type="SMART" id="SM00529">
    <property type="entry name" value="HTH_DTXR"/>
    <property type="match status" value="1"/>
</dbReference>
<dbReference type="Gene3D" id="1.10.10.10">
    <property type="entry name" value="Winged helix-like DNA-binding domain superfamily/Winged helix DNA-binding domain"/>
    <property type="match status" value="1"/>
</dbReference>
<dbReference type="GO" id="GO:0003700">
    <property type="term" value="F:DNA-binding transcription factor activity"/>
    <property type="evidence" value="ECO:0007669"/>
    <property type="project" value="InterPro"/>
</dbReference>
<gene>
    <name evidence="9" type="ORF">SAMN05444359_13033</name>
</gene>
<dbReference type="GO" id="GO:0071281">
    <property type="term" value="P:cellular response to iron ion"/>
    <property type="evidence" value="ECO:0007669"/>
    <property type="project" value="UniProtKB-ARBA"/>
</dbReference>
<dbReference type="InterPro" id="IPR036421">
    <property type="entry name" value="Fe_dep_repressor_sf"/>
</dbReference>
<comment type="similarity">
    <text evidence="2 6">Belongs to the ABC-3 integral membrane protein family.</text>
</comment>
<dbReference type="InterPro" id="IPR001367">
    <property type="entry name" value="Fe_dep_repressor"/>
</dbReference>
<evidence type="ECO:0000313" key="10">
    <source>
        <dbReference type="Proteomes" id="UP000199021"/>
    </source>
</evidence>
<feature type="transmembrane region" description="Helical" evidence="7">
    <location>
        <begin position="230"/>
        <end position="252"/>
    </location>
</feature>
<name>A0A1H9MNL9_9BACT</name>
<feature type="transmembrane region" description="Helical" evidence="7">
    <location>
        <begin position="69"/>
        <end position="88"/>
    </location>
</feature>
<dbReference type="SUPFAM" id="SSF47979">
    <property type="entry name" value="Iron-dependent repressor protein, dimerization domain"/>
    <property type="match status" value="1"/>
</dbReference>
<dbReference type="PANTHER" id="PTHR30477">
    <property type="entry name" value="ABC-TRANSPORTER METAL-BINDING PROTEIN"/>
    <property type="match status" value="1"/>
</dbReference>
<feature type="domain" description="Iron dependent repressor metal binding and dimerisation" evidence="8">
    <location>
        <begin position="350"/>
        <end position="419"/>
    </location>
</feature>